<name>A0A7D5KET6_9EURY</name>
<dbReference type="OrthoDB" id="346520at2157"/>
<dbReference type="GeneID" id="56029880"/>
<gene>
    <name evidence="1" type="ORF">HUG10_13565</name>
</gene>
<dbReference type="InterPro" id="IPR029055">
    <property type="entry name" value="Ntn_hydrolases_N"/>
</dbReference>
<evidence type="ECO:0000313" key="2">
    <source>
        <dbReference type="Proteomes" id="UP000509750"/>
    </source>
</evidence>
<protein>
    <recommendedName>
        <fullName evidence="3">Asparagine synthase (Glutamine-hydrolysing)</fullName>
    </recommendedName>
</protein>
<dbReference type="SUPFAM" id="SSF56235">
    <property type="entry name" value="N-terminal nucleophile aminohydrolases (Ntn hydrolases)"/>
    <property type="match status" value="1"/>
</dbReference>
<evidence type="ECO:0000313" key="1">
    <source>
        <dbReference type="EMBL" id="QLG28517.1"/>
    </source>
</evidence>
<sequence>MPDDMYGRLLYRRGFLLFERGSGVDPPAPIDEWDTETLDRFLLRTHPELRYSRAERRGVDVLILGRVFDPINGVSDPETILNTMIDRLGESDNRFFDYLDHLSGRFVLLVEEDDRAFALQDATGNQALFYDTDSRGCRLASHPEMLTEMGGYERTDGAETILDAEAPWFPGAATSYAEVKLLTPNTLLTLPDSEVMRFFPRGPLPSNPLTDELVREVADIFETSVELLHREADLSLSLSAGLDSRLSLAATRNVSDDVFYNTWATGEADKEMGTVMELCENLGIDCAITDLSEGPDDEFLEVFTRNTSGMSRWNRARNAYNLYHRDKPAEDAVEIRSNVSEIARTFYRDRFTFLPDEVRAETFAKLYAYEAQSDYVQGKYREFIDTTDFSGENLYNYDIYDMFYWECRIGCWLSLWFLETSIAQEEVSLFNNRHLLKKMLSVPYERRRSDELFYRVIEELWPDCLSAPINPHKESRFKGADQLDRFLSGAILRAPAPAYMTIRKMRRKI</sequence>
<reference evidence="1 2" key="1">
    <citation type="submission" date="2020-07" db="EMBL/GenBank/DDBJ databases">
        <title>Gai3-2, isolated from salt lake.</title>
        <authorList>
            <person name="Cui H."/>
            <person name="Shi X."/>
        </authorList>
    </citation>
    <scope>NUCLEOTIDE SEQUENCE [LARGE SCALE GENOMIC DNA]</scope>
    <source>
        <strain evidence="1 2">Gai3-2</strain>
    </source>
</reference>
<accession>A0A7D5KET6</accession>
<organism evidence="1 2">
    <name type="scientific">Halorarum halophilum</name>
    <dbReference type="NCBI Taxonomy" id="2743090"/>
    <lineage>
        <taxon>Archaea</taxon>
        <taxon>Methanobacteriati</taxon>
        <taxon>Methanobacteriota</taxon>
        <taxon>Stenosarchaea group</taxon>
        <taxon>Halobacteria</taxon>
        <taxon>Halobacteriales</taxon>
        <taxon>Haloferacaceae</taxon>
        <taxon>Halorarum</taxon>
    </lineage>
</organism>
<dbReference type="RefSeq" id="WP_179170091.1">
    <property type="nucleotide sequence ID" value="NZ_CP058529.1"/>
</dbReference>
<dbReference type="SUPFAM" id="SSF52402">
    <property type="entry name" value="Adenine nucleotide alpha hydrolases-like"/>
    <property type="match status" value="1"/>
</dbReference>
<dbReference type="KEGG" id="halg:HUG10_13565"/>
<dbReference type="Gene3D" id="3.60.20.10">
    <property type="entry name" value="Glutamine Phosphoribosylpyrophosphate, subunit 1, domain 1"/>
    <property type="match status" value="1"/>
</dbReference>
<dbReference type="AlphaFoldDB" id="A0A7D5KET6"/>
<dbReference type="Proteomes" id="UP000509750">
    <property type="component" value="Chromosome"/>
</dbReference>
<proteinExistence type="predicted"/>
<evidence type="ECO:0008006" key="3">
    <source>
        <dbReference type="Google" id="ProtNLM"/>
    </source>
</evidence>
<dbReference type="EMBL" id="CP058529">
    <property type="protein sequence ID" value="QLG28517.1"/>
    <property type="molecule type" value="Genomic_DNA"/>
</dbReference>
<keyword evidence="2" id="KW-1185">Reference proteome</keyword>